<dbReference type="EMBL" id="WDER01000001">
    <property type="protein sequence ID" value="KAB6087202.1"/>
    <property type="molecule type" value="Genomic_DNA"/>
</dbReference>
<reference evidence="2 3" key="1">
    <citation type="submission" date="2018-08" db="EMBL/GenBank/DDBJ databases">
        <title>A genome reference for cultivated species of the human gut microbiota.</title>
        <authorList>
            <person name="Zou Y."/>
            <person name="Xue W."/>
            <person name="Luo G."/>
        </authorList>
    </citation>
    <scope>NUCLEOTIDE SEQUENCE [LARGE SCALE GENOMIC DNA]</scope>
    <source>
        <strain evidence="2 3">AF46-11NS</strain>
    </source>
</reference>
<sequence>MKDESEKISMYEKELFYFLFCKPAKSAFLKKNNIFAIVNVAKVSSYGDFYEFCFLFSQVM</sequence>
<protein>
    <submittedName>
        <fullName evidence="2">Uncharacterized protein</fullName>
    </submittedName>
</protein>
<dbReference type="EMBL" id="QRNE01000027">
    <property type="protein sequence ID" value="RHK28323.1"/>
    <property type="molecule type" value="Genomic_DNA"/>
</dbReference>
<gene>
    <name evidence="2" type="ORF">DW075_06930</name>
    <name evidence="1" type="ORF">GA560_00840</name>
</gene>
<dbReference type="AlphaFoldDB" id="A0A174EZN8"/>
<evidence type="ECO:0000313" key="2">
    <source>
        <dbReference type="EMBL" id="RHK28323.1"/>
    </source>
</evidence>
<dbReference type="Proteomes" id="UP000474077">
    <property type="component" value="Unassembled WGS sequence"/>
</dbReference>
<name>A0A174EZN8_9BACE</name>
<proteinExistence type="predicted"/>
<evidence type="ECO:0000313" key="3">
    <source>
        <dbReference type="Proteomes" id="UP000285503"/>
    </source>
</evidence>
<evidence type="ECO:0000313" key="4">
    <source>
        <dbReference type="Proteomes" id="UP000474077"/>
    </source>
</evidence>
<accession>A0A174EZN8</accession>
<reference evidence="1 4" key="2">
    <citation type="journal article" date="2019" name="Nat. Med.">
        <title>A library of human gut bacterial isolates paired with longitudinal multiomics data enables mechanistic microbiome research.</title>
        <authorList>
            <person name="Poyet M."/>
            <person name="Groussin M."/>
            <person name="Gibbons S.M."/>
            <person name="Avila-Pacheco J."/>
            <person name="Jiang X."/>
            <person name="Kearney S.M."/>
            <person name="Perrotta A.R."/>
            <person name="Berdy B."/>
            <person name="Zhao S."/>
            <person name="Lieberman T.D."/>
            <person name="Swanson P.K."/>
            <person name="Smith M."/>
            <person name="Roesemann S."/>
            <person name="Alexander J.E."/>
            <person name="Rich S.A."/>
            <person name="Livny J."/>
            <person name="Vlamakis H."/>
            <person name="Clish C."/>
            <person name="Bullock K."/>
            <person name="Deik A."/>
            <person name="Scott J."/>
            <person name="Pierce K.A."/>
            <person name="Xavier R.J."/>
            <person name="Alm E.J."/>
        </authorList>
    </citation>
    <scope>NUCLEOTIDE SEQUENCE [LARGE SCALE GENOMIC DNA]</scope>
    <source>
        <strain evidence="1 4">BIOML-A73</strain>
    </source>
</reference>
<organism evidence="2 3">
    <name type="scientific">Bacteroides xylanisolvens</name>
    <dbReference type="NCBI Taxonomy" id="371601"/>
    <lineage>
        <taxon>Bacteria</taxon>
        <taxon>Pseudomonadati</taxon>
        <taxon>Bacteroidota</taxon>
        <taxon>Bacteroidia</taxon>
        <taxon>Bacteroidales</taxon>
        <taxon>Bacteroidaceae</taxon>
        <taxon>Bacteroides</taxon>
    </lineage>
</organism>
<dbReference type="Proteomes" id="UP000285503">
    <property type="component" value="Unassembled WGS sequence"/>
</dbReference>
<evidence type="ECO:0000313" key="1">
    <source>
        <dbReference type="EMBL" id="KAB6087202.1"/>
    </source>
</evidence>
<comment type="caution">
    <text evidence="2">The sequence shown here is derived from an EMBL/GenBank/DDBJ whole genome shotgun (WGS) entry which is preliminary data.</text>
</comment>